<name>A0A915PDZ6_9BILA</name>
<feature type="region of interest" description="Disordered" evidence="13">
    <location>
        <begin position="357"/>
        <end position="393"/>
    </location>
</feature>
<keyword evidence="5" id="KW-0158">Chromosome</keyword>
<dbReference type="Pfam" id="PF00076">
    <property type="entry name" value="RRM_1"/>
    <property type="match status" value="1"/>
</dbReference>
<evidence type="ECO:0000256" key="10">
    <source>
        <dbReference type="ARBA" id="ARBA00023242"/>
    </source>
</evidence>
<dbReference type="PANTHER" id="PTHR17250:SF0">
    <property type="entry name" value="NEGATIVE ELONGATION FACTOR E"/>
    <property type="match status" value="1"/>
</dbReference>
<comment type="similarity">
    <text evidence="3">Belongs to the RRM NELF-E family.</text>
</comment>
<organism evidence="15 16">
    <name type="scientific">Setaria digitata</name>
    <dbReference type="NCBI Taxonomy" id="48799"/>
    <lineage>
        <taxon>Eukaryota</taxon>
        <taxon>Metazoa</taxon>
        <taxon>Ecdysozoa</taxon>
        <taxon>Nematoda</taxon>
        <taxon>Chromadorea</taxon>
        <taxon>Rhabditida</taxon>
        <taxon>Spirurina</taxon>
        <taxon>Spiruromorpha</taxon>
        <taxon>Filarioidea</taxon>
        <taxon>Setariidae</taxon>
        <taxon>Setaria</taxon>
    </lineage>
</organism>
<feature type="compositionally biased region" description="Polar residues" evidence="13">
    <location>
        <begin position="464"/>
        <end position="480"/>
    </location>
</feature>
<dbReference type="Proteomes" id="UP000887581">
    <property type="component" value="Unplaced"/>
</dbReference>
<feature type="region of interest" description="Disordered" evidence="13">
    <location>
        <begin position="460"/>
        <end position="544"/>
    </location>
</feature>
<dbReference type="SMART" id="SM00360">
    <property type="entry name" value="RRM"/>
    <property type="match status" value="1"/>
</dbReference>
<dbReference type="InterPro" id="IPR035979">
    <property type="entry name" value="RBD_domain_sf"/>
</dbReference>
<accession>A0A915PDZ6</accession>
<dbReference type="GO" id="GO:0005694">
    <property type="term" value="C:chromosome"/>
    <property type="evidence" value="ECO:0007669"/>
    <property type="project" value="UniProtKB-SubCell"/>
</dbReference>
<evidence type="ECO:0000313" key="15">
    <source>
        <dbReference type="Proteomes" id="UP000887581"/>
    </source>
</evidence>
<dbReference type="GO" id="GO:0032021">
    <property type="term" value="C:NELF complex"/>
    <property type="evidence" value="ECO:0007669"/>
    <property type="project" value="InterPro"/>
</dbReference>
<feature type="region of interest" description="Disordered" evidence="13">
    <location>
        <begin position="799"/>
        <end position="824"/>
    </location>
</feature>
<dbReference type="WBParaSite" id="sdigi.contig115.g4640.t1">
    <property type="protein sequence ID" value="sdigi.contig115.g4640.t1"/>
    <property type="gene ID" value="sdigi.contig115.g4640"/>
</dbReference>
<dbReference type="SUPFAM" id="SSF54928">
    <property type="entry name" value="RNA-binding domain, RBD"/>
    <property type="match status" value="1"/>
</dbReference>
<feature type="compositionally biased region" description="Basic and acidic residues" evidence="13">
    <location>
        <begin position="502"/>
        <end position="521"/>
    </location>
</feature>
<dbReference type="GO" id="GO:0034244">
    <property type="term" value="P:negative regulation of transcription elongation by RNA polymerase II"/>
    <property type="evidence" value="ECO:0007669"/>
    <property type="project" value="TreeGrafter"/>
</dbReference>
<feature type="compositionally biased region" description="Basic and acidic residues" evidence="13">
    <location>
        <begin position="481"/>
        <end position="494"/>
    </location>
</feature>
<feature type="compositionally biased region" description="Basic and acidic residues" evidence="13">
    <location>
        <begin position="716"/>
        <end position="730"/>
    </location>
</feature>
<evidence type="ECO:0000256" key="2">
    <source>
        <dbReference type="ARBA" id="ARBA00004286"/>
    </source>
</evidence>
<evidence type="ECO:0000256" key="3">
    <source>
        <dbReference type="ARBA" id="ARBA00006120"/>
    </source>
</evidence>
<feature type="region of interest" description="Disordered" evidence="13">
    <location>
        <begin position="644"/>
        <end position="755"/>
    </location>
</feature>
<evidence type="ECO:0000256" key="11">
    <source>
        <dbReference type="PROSITE-ProRule" id="PRU00176"/>
    </source>
</evidence>
<evidence type="ECO:0000313" key="16">
    <source>
        <dbReference type="WBParaSite" id="sdigi.contig115.g4640.t1"/>
    </source>
</evidence>
<proteinExistence type="inferred from homology"/>
<evidence type="ECO:0000256" key="12">
    <source>
        <dbReference type="SAM" id="Coils"/>
    </source>
</evidence>
<comment type="subcellular location">
    <subcellularLocation>
        <location evidence="2">Chromosome</location>
    </subcellularLocation>
    <subcellularLocation>
        <location evidence="1">Nucleus</location>
    </subcellularLocation>
</comment>
<dbReference type="InterPro" id="IPR012677">
    <property type="entry name" value="Nucleotide-bd_a/b_plait_sf"/>
</dbReference>
<feature type="region of interest" description="Disordered" evidence="13">
    <location>
        <begin position="585"/>
        <end position="613"/>
    </location>
</feature>
<protein>
    <recommendedName>
        <fullName evidence="4">Negative elongation factor E</fullName>
    </recommendedName>
</protein>
<evidence type="ECO:0000256" key="1">
    <source>
        <dbReference type="ARBA" id="ARBA00004123"/>
    </source>
</evidence>
<keyword evidence="7 11" id="KW-0694">RNA-binding</keyword>
<evidence type="ECO:0000259" key="14">
    <source>
        <dbReference type="PROSITE" id="PS50102"/>
    </source>
</evidence>
<keyword evidence="10" id="KW-0539">Nucleus</keyword>
<dbReference type="AlphaFoldDB" id="A0A915PDZ6"/>
<evidence type="ECO:0000256" key="13">
    <source>
        <dbReference type="SAM" id="MobiDB-lite"/>
    </source>
</evidence>
<dbReference type="InterPro" id="IPR033102">
    <property type="entry name" value="NELFE"/>
</dbReference>
<keyword evidence="9" id="KW-0804">Transcription</keyword>
<feature type="coiled-coil region" evidence="12">
    <location>
        <begin position="15"/>
        <end position="76"/>
    </location>
</feature>
<dbReference type="Gene3D" id="3.30.70.330">
    <property type="match status" value="1"/>
</dbReference>
<evidence type="ECO:0000256" key="5">
    <source>
        <dbReference type="ARBA" id="ARBA00022454"/>
    </source>
</evidence>
<evidence type="ECO:0000256" key="4">
    <source>
        <dbReference type="ARBA" id="ARBA00014464"/>
    </source>
</evidence>
<dbReference type="GO" id="GO:0003723">
    <property type="term" value="F:RNA binding"/>
    <property type="evidence" value="ECO:0007669"/>
    <property type="project" value="UniProtKB-UniRule"/>
</dbReference>
<keyword evidence="8" id="KW-0805">Transcription regulation</keyword>
<keyword evidence="15" id="KW-1185">Reference proteome</keyword>
<dbReference type="InterPro" id="IPR000504">
    <property type="entry name" value="RRM_dom"/>
</dbReference>
<evidence type="ECO:0000256" key="7">
    <source>
        <dbReference type="ARBA" id="ARBA00022884"/>
    </source>
</evidence>
<keyword evidence="12" id="KW-0175">Coiled coil</keyword>
<feature type="compositionally biased region" description="Basic and acidic residues" evidence="13">
    <location>
        <begin position="799"/>
        <end position="811"/>
    </location>
</feature>
<feature type="domain" description="RRM" evidence="14">
    <location>
        <begin position="283"/>
        <end position="353"/>
    </location>
</feature>
<dbReference type="PANTHER" id="PTHR17250">
    <property type="entry name" value="NEGATIVE ELONGATION FACTOR E"/>
    <property type="match status" value="1"/>
</dbReference>
<sequence>MKSVRDTGLVFPSTLSNDEKRLKEAFEKLRAIRKAIAATNKVNVTTTVGDSHKAGRKTSKRHMQQAEEATEEVKRKVLTGAVSFKKVDEKKDSFKRSSLVGRRRINNSNTESLSPNVDDGFDVYKPISMDDRSGIVKRIGESSDSFDTYKQANNDFIAYNNITANVSGTHKSSSSSMSQKMSAGWTFSEGFSNSKSPASKSFDAYKTIEEASMFDNYKPIGIGDSGDFDANTPSSSFDTYKPAIRDDGFDNYKPGSIQSFSFDSGSGSSPFGGFEQPKPCRGPCLYIRGYDLVADSLRNVFGKYGVINRIFVEERQKSAFITYATTEEAEVAIKEMDGNMVNGITLRVSFARRQNQCSDSGRLRSSKSFDKSNGGDERVSRDRSNRSRGERVGRFRGSERIRFRGEKSGRGRGRSLMYESEDALQLTVSAENNDDFWSNRNKLLSSEWQAVETHFYDKDDFSSTERQSPETTTNSGWSNIETDKDKDRKGDGFDTYKSMVSVKEKDDYNNRRSTTSDRKDDDGFDTYKLPDNGGNGGPSIWFRGAVGDNDHNNFEEKRYSEKRGGFSDDRYGSFRCDERDGRFFRRGNRNRKSPSWQSKKRTSDSRDDEYCPTNDLNTGQKSCCLASDESREKNECWAAGDHHCSNPFPENRLQEKDSDMDSFWPTPSHHSSDRGSECWLSCTQRSGGTQPFRGNRRGDRRCGRRGGVRGGGFRFQHRDFNDKSPGDEASKPSCSDTWPDVTNKPPPDSWTESCDKTLSSPLLPLMSEVQVAWSEATKKTSTEMAAAAETVVEATAVEREGPNIMQRKPEIRTQVSYNEDDPFA</sequence>
<dbReference type="PROSITE" id="PS50102">
    <property type="entry name" value="RRM"/>
    <property type="match status" value="1"/>
</dbReference>
<evidence type="ECO:0000256" key="9">
    <source>
        <dbReference type="ARBA" id="ARBA00023163"/>
    </source>
</evidence>
<feature type="compositionally biased region" description="Basic and acidic residues" evidence="13">
    <location>
        <begin position="367"/>
        <end position="393"/>
    </location>
</feature>
<evidence type="ECO:0000256" key="8">
    <source>
        <dbReference type="ARBA" id="ARBA00023015"/>
    </source>
</evidence>
<keyword evidence="6" id="KW-0678">Repressor</keyword>
<reference evidence="16" key="1">
    <citation type="submission" date="2022-11" db="UniProtKB">
        <authorList>
            <consortium name="WormBaseParasite"/>
        </authorList>
    </citation>
    <scope>IDENTIFICATION</scope>
</reference>
<evidence type="ECO:0000256" key="6">
    <source>
        <dbReference type="ARBA" id="ARBA00022491"/>
    </source>
</evidence>